<dbReference type="Proteomes" id="UP000093053">
    <property type="component" value="Chromosome"/>
</dbReference>
<dbReference type="KEGG" id="led:BBK82_05165"/>
<sequence>MTSAVVGFRRAVEDLAADRAGQPMVRLRHRRERDMSTSAGRIRHGFLGETARNALADAQEAYERLDDTRTLDVHLVAAHEAVRQAVRLSATTAEPVAELDDELEADMWALPCPVCDAEGNSPCTRVAYGTSVHVDRMLAVLITAAMDNRELLAQLLKLPGTLLDVAPYAAAAGAGAFEPVRGQL</sequence>
<dbReference type="AlphaFoldDB" id="A0A1B2HCW8"/>
<protein>
    <submittedName>
        <fullName evidence="1">Uncharacterized protein</fullName>
    </submittedName>
</protein>
<dbReference type="RefSeq" id="WP_065913973.1">
    <property type="nucleotide sequence ID" value="NZ_CP016793.1"/>
</dbReference>
<accession>A0A1B2HCW8</accession>
<dbReference type="EMBL" id="CP016793">
    <property type="protein sequence ID" value="ANZ35563.1"/>
    <property type="molecule type" value="Genomic_DNA"/>
</dbReference>
<reference evidence="1 2" key="1">
    <citation type="submission" date="2016-07" db="EMBL/GenBank/DDBJ databases">
        <title>Complete genome sequence of the Lentzea guizhouensis DHS C013.</title>
        <authorList>
            <person name="Cao C."/>
        </authorList>
    </citation>
    <scope>NUCLEOTIDE SEQUENCE [LARGE SCALE GENOMIC DNA]</scope>
    <source>
        <strain evidence="1 2">DHS C013</strain>
    </source>
</reference>
<evidence type="ECO:0000313" key="2">
    <source>
        <dbReference type="Proteomes" id="UP000093053"/>
    </source>
</evidence>
<dbReference type="STRING" id="1586287.BBK82_05165"/>
<name>A0A1B2HCW8_9PSEU</name>
<keyword evidence="2" id="KW-1185">Reference proteome</keyword>
<evidence type="ECO:0000313" key="1">
    <source>
        <dbReference type="EMBL" id="ANZ35563.1"/>
    </source>
</evidence>
<gene>
    <name evidence="1" type="ORF">BBK82_05165</name>
</gene>
<organism evidence="1 2">
    <name type="scientific">Lentzea guizhouensis</name>
    <dbReference type="NCBI Taxonomy" id="1586287"/>
    <lineage>
        <taxon>Bacteria</taxon>
        <taxon>Bacillati</taxon>
        <taxon>Actinomycetota</taxon>
        <taxon>Actinomycetes</taxon>
        <taxon>Pseudonocardiales</taxon>
        <taxon>Pseudonocardiaceae</taxon>
        <taxon>Lentzea</taxon>
    </lineage>
</organism>
<proteinExistence type="predicted"/>